<dbReference type="Proteomes" id="UP000286746">
    <property type="component" value="Unassembled WGS sequence"/>
</dbReference>
<sequence length="238" mass="24826">MTTDIPAPPGVASPAHQQDPRQAVVAALEAAGATVEFPAPGAPALEVTARLRYSALPLASVNLAPLRKAQAAEILRQALMRRGVVAHIIALDGPEGAWRTVVRPSSVQDAIRLADAVVEQLPPVYAAAHRLRTALRAAGLEQRVTVDGSWEVPASRVVLGRIRADLAGRLLALLEAATDAVSDHEGQLGDLPQRLLRLAATVDASCGHCGQAAGLDLGDLEPAQALRLAEAVAARLPR</sequence>
<protein>
    <submittedName>
        <fullName evidence="1">Uncharacterized protein</fullName>
    </submittedName>
</protein>
<name>A0A401VXH9_STREY</name>
<comment type="caution">
    <text evidence="1">The sequence shown here is derived from an EMBL/GenBank/DDBJ whole genome shotgun (WGS) entry which is preliminary data.</text>
</comment>
<dbReference type="AlphaFoldDB" id="A0A401VXH9"/>
<proteinExistence type="predicted"/>
<keyword evidence="2" id="KW-1185">Reference proteome</keyword>
<evidence type="ECO:0000313" key="2">
    <source>
        <dbReference type="Proteomes" id="UP000286746"/>
    </source>
</evidence>
<evidence type="ECO:0000313" key="1">
    <source>
        <dbReference type="EMBL" id="GCD41777.1"/>
    </source>
</evidence>
<organism evidence="1 2">
    <name type="scientific">Streptomyces paromomycinus</name>
    <name type="common">Streptomyces rimosus subsp. paromomycinus</name>
    <dbReference type="NCBI Taxonomy" id="92743"/>
    <lineage>
        <taxon>Bacteria</taxon>
        <taxon>Bacillati</taxon>
        <taxon>Actinomycetota</taxon>
        <taxon>Actinomycetes</taxon>
        <taxon>Kitasatosporales</taxon>
        <taxon>Streptomycetaceae</taxon>
        <taxon>Streptomyces</taxon>
    </lineage>
</organism>
<accession>A0A401VXH9</accession>
<dbReference type="EMBL" id="BHZD01000001">
    <property type="protein sequence ID" value="GCD41777.1"/>
    <property type="molecule type" value="Genomic_DNA"/>
</dbReference>
<reference evidence="1 2" key="1">
    <citation type="submission" date="2018-11" db="EMBL/GenBank/DDBJ databases">
        <title>Whole genome sequence of Streptomyces paromomycinus NBRC 15454(T).</title>
        <authorList>
            <person name="Komaki H."/>
            <person name="Tamura T."/>
        </authorList>
    </citation>
    <scope>NUCLEOTIDE SEQUENCE [LARGE SCALE GENOMIC DNA]</scope>
    <source>
        <strain evidence="1 2">NBRC 15454</strain>
    </source>
</reference>
<dbReference type="RefSeq" id="WP_170251598.1">
    <property type="nucleotide sequence ID" value="NZ_BHZD01000001.1"/>
</dbReference>
<gene>
    <name evidence="1" type="ORF">GKJPGBOP_01434</name>
</gene>